<protein>
    <submittedName>
        <fullName evidence="1">Uncharacterized protein</fullName>
    </submittedName>
</protein>
<sequence length="102" mass="11490">MKRGHSSLDWTNLEKEIGLELLKSLCQAEVQPKLPLTPPRLFLVDITGTKQHLNATSFLLMKAMPMSMCHDQLMSIAMCHHHLAMQLLTNLNLIVLPCTISI</sequence>
<reference evidence="1" key="1">
    <citation type="submission" date="2023-08" db="EMBL/GenBank/DDBJ databases">
        <title>A de novo genome assembly of Solanum verrucosum Schlechtendal, a Mexican diploid species geographically isolated from the other diploid A-genome species in potato relatives.</title>
        <authorList>
            <person name="Hosaka K."/>
        </authorList>
    </citation>
    <scope>NUCLEOTIDE SEQUENCE</scope>
    <source>
        <tissue evidence="1">Young leaves</tissue>
    </source>
</reference>
<proteinExistence type="predicted"/>
<gene>
    <name evidence="1" type="ORF">MTR67_022289</name>
</gene>
<evidence type="ECO:0000313" key="1">
    <source>
        <dbReference type="EMBL" id="WMV28904.1"/>
    </source>
</evidence>
<dbReference type="AlphaFoldDB" id="A0AAF0QRL3"/>
<dbReference type="EMBL" id="CP133616">
    <property type="protein sequence ID" value="WMV28904.1"/>
    <property type="molecule type" value="Genomic_DNA"/>
</dbReference>
<accession>A0AAF0QRL3</accession>
<keyword evidence="2" id="KW-1185">Reference proteome</keyword>
<evidence type="ECO:0000313" key="2">
    <source>
        <dbReference type="Proteomes" id="UP001234989"/>
    </source>
</evidence>
<dbReference type="Proteomes" id="UP001234989">
    <property type="component" value="Chromosome 5"/>
</dbReference>
<name>A0AAF0QRL3_SOLVR</name>
<organism evidence="1 2">
    <name type="scientific">Solanum verrucosum</name>
    <dbReference type="NCBI Taxonomy" id="315347"/>
    <lineage>
        <taxon>Eukaryota</taxon>
        <taxon>Viridiplantae</taxon>
        <taxon>Streptophyta</taxon>
        <taxon>Embryophyta</taxon>
        <taxon>Tracheophyta</taxon>
        <taxon>Spermatophyta</taxon>
        <taxon>Magnoliopsida</taxon>
        <taxon>eudicotyledons</taxon>
        <taxon>Gunneridae</taxon>
        <taxon>Pentapetalae</taxon>
        <taxon>asterids</taxon>
        <taxon>lamiids</taxon>
        <taxon>Solanales</taxon>
        <taxon>Solanaceae</taxon>
        <taxon>Solanoideae</taxon>
        <taxon>Solaneae</taxon>
        <taxon>Solanum</taxon>
    </lineage>
</organism>